<dbReference type="SUPFAM" id="SSF51905">
    <property type="entry name" value="FAD/NAD(P)-binding domain"/>
    <property type="match status" value="1"/>
</dbReference>
<evidence type="ECO:0000256" key="7">
    <source>
        <dbReference type="ARBA" id="ARBA00023002"/>
    </source>
</evidence>
<dbReference type="Gene3D" id="3.50.50.60">
    <property type="entry name" value="FAD/NAD(P)-binding domain"/>
    <property type="match status" value="2"/>
</dbReference>
<keyword evidence="4" id="KW-0963">Cytoplasm</keyword>
<feature type="domain" description="Pyridine nucleotide-disulphide oxidoreductase dimerisation" evidence="11">
    <location>
        <begin position="341"/>
        <end position="449"/>
    </location>
</feature>
<evidence type="ECO:0000313" key="13">
    <source>
        <dbReference type="EMBL" id="KUG05405.1"/>
    </source>
</evidence>
<dbReference type="PRINTS" id="PR00411">
    <property type="entry name" value="PNDRDTASEI"/>
</dbReference>
<keyword evidence="8" id="KW-0520">NAD</keyword>
<dbReference type="GO" id="GO:0050660">
    <property type="term" value="F:flavin adenine dinucleotide binding"/>
    <property type="evidence" value="ECO:0007669"/>
    <property type="project" value="InterPro"/>
</dbReference>
<gene>
    <name evidence="13" type="ORF">ASZ90_017165</name>
</gene>
<organism evidence="13">
    <name type="scientific">hydrocarbon metagenome</name>
    <dbReference type="NCBI Taxonomy" id="938273"/>
    <lineage>
        <taxon>unclassified sequences</taxon>
        <taxon>metagenomes</taxon>
        <taxon>ecological metagenomes</taxon>
    </lineage>
</organism>
<proteinExistence type="inferred from homology"/>
<name>A0A0W8EA82_9ZZZZ</name>
<evidence type="ECO:0000256" key="10">
    <source>
        <dbReference type="ARBA" id="ARBA00023284"/>
    </source>
</evidence>
<dbReference type="AlphaFoldDB" id="A0A0W8EA82"/>
<dbReference type="InterPro" id="IPR006258">
    <property type="entry name" value="Lipoamide_DH"/>
</dbReference>
<reference evidence="13" key="1">
    <citation type="journal article" date="2015" name="Proc. Natl. Acad. Sci. U.S.A.">
        <title>Networks of energetic and metabolic interactions define dynamics in microbial communities.</title>
        <authorList>
            <person name="Embree M."/>
            <person name="Liu J.K."/>
            <person name="Al-Bassam M.M."/>
            <person name="Zengler K."/>
        </authorList>
    </citation>
    <scope>NUCLEOTIDE SEQUENCE</scope>
</reference>
<keyword evidence="5" id="KW-0285">Flavoprotein</keyword>
<dbReference type="Pfam" id="PF07992">
    <property type="entry name" value="Pyr_redox_2"/>
    <property type="match status" value="1"/>
</dbReference>
<dbReference type="InterPro" id="IPR001100">
    <property type="entry name" value="Pyr_nuc-diS_OxRdtase"/>
</dbReference>
<dbReference type="InterPro" id="IPR023753">
    <property type="entry name" value="FAD/NAD-binding_dom"/>
</dbReference>
<dbReference type="EC" id="1.8.1.4" evidence="13"/>
<feature type="domain" description="FAD/NAD(P)-binding" evidence="12">
    <location>
        <begin position="6"/>
        <end position="322"/>
    </location>
</feature>
<dbReference type="GO" id="GO:0005737">
    <property type="term" value="C:cytoplasm"/>
    <property type="evidence" value="ECO:0007669"/>
    <property type="project" value="UniProtKB-SubCell"/>
</dbReference>
<dbReference type="PIRSF" id="PIRSF000350">
    <property type="entry name" value="Mercury_reductase_MerA"/>
    <property type="match status" value="1"/>
</dbReference>
<keyword evidence="10" id="KW-0676">Redox-active center</keyword>
<keyword evidence="6" id="KW-0274">FAD</keyword>
<dbReference type="PANTHER" id="PTHR22912:SF217">
    <property type="entry name" value="DIHYDROLIPOYL DEHYDROGENASE"/>
    <property type="match status" value="1"/>
</dbReference>
<dbReference type="InterPro" id="IPR016156">
    <property type="entry name" value="FAD/NAD-linked_Rdtase_dimer_sf"/>
</dbReference>
<evidence type="ECO:0000256" key="4">
    <source>
        <dbReference type="ARBA" id="ARBA00022490"/>
    </source>
</evidence>
<dbReference type="SUPFAM" id="SSF55424">
    <property type="entry name" value="FAD/NAD-linked reductases, dimerisation (C-terminal) domain"/>
    <property type="match status" value="1"/>
</dbReference>
<dbReference type="InterPro" id="IPR050151">
    <property type="entry name" value="Class-I_Pyr_Nuc-Dis_Oxidored"/>
</dbReference>
<comment type="similarity">
    <text evidence="3">Belongs to the class-I pyridine nucleotide-disulfide oxidoreductase family.</text>
</comment>
<evidence type="ECO:0000256" key="9">
    <source>
        <dbReference type="ARBA" id="ARBA00023157"/>
    </source>
</evidence>
<evidence type="ECO:0000256" key="6">
    <source>
        <dbReference type="ARBA" id="ARBA00022827"/>
    </source>
</evidence>
<evidence type="ECO:0000256" key="5">
    <source>
        <dbReference type="ARBA" id="ARBA00022630"/>
    </source>
</evidence>
<dbReference type="NCBIfam" id="TIGR01350">
    <property type="entry name" value="lipoamide_DH"/>
    <property type="match status" value="1"/>
</dbReference>
<comment type="subcellular location">
    <subcellularLocation>
        <location evidence="2">Cytoplasm</location>
    </subcellularLocation>
</comment>
<dbReference type="GO" id="GO:0006103">
    <property type="term" value="P:2-oxoglutarate metabolic process"/>
    <property type="evidence" value="ECO:0007669"/>
    <property type="project" value="TreeGrafter"/>
</dbReference>
<dbReference type="InterPro" id="IPR004099">
    <property type="entry name" value="Pyr_nucl-diS_OxRdtase_dimer"/>
</dbReference>
<accession>A0A0W8EA82</accession>
<comment type="cofactor">
    <cofactor evidence="1">
        <name>FAD</name>
        <dbReference type="ChEBI" id="CHEBI:57692"/>
    </cofactor>
</comment>
<keyword evidence="7 13" id="KW-0560">Oxidoreductase</keyword>
<dbReference type="InterPro" id="IPR012999">
    <property type="entry name" value="Pyr_OxRdtase_I_AS"/>
</dbReference>
<evidence type="ECO:0000256" key="3">
    <source>
        <dbReference type="ARBA" id="ARBA00007532"/>
    </source>
</evidence>
<evidence type="ECO:0000256" key="1">
    <source>
        <dbReference type="ARBA" id="ARBA00001974"/>
    </source>
</evidence>
<dbReference type="PROSITE" id="PS00076">
    <property type="entry name" value="PYRIDINE_REDOX_1"/>
    <property type="match status" value="1"/>
</dbReference>
<evidence type="ECO:0000259" key="12">
    <source>
        <dbReference type="Pfam" id="PF07992"/>
    </source>
</evidence>
<dbReference type="InterPro" id="IPR036188">
    <property type="entry name" value="FAD/NAD-bd_sf"/>
</dbReference>
<dbReference type="PANTHER" id="PTHR22912">
    <property type="entry name" value="DISULFIDE OXIDOREDUCTASE"/>
    <property type="match status" value="1"/>
</dbReference>
<comment type="caution">
    <text evidence="13">The sequence shown here is derived from an EMBL/GenBank/DDBJ whole genome shotgun (WGS) entry which is preliminary data.</text>
</comment>
<evidence type="ECO:0000259" key="11">
    <source>
        <dbReference type="Pfam" id="PF02852"/>
    </source>
</evidence>
<dbReference type="FunFam" id="3.30.390.30:FF:000001">
    <property type="entry name" value="Dihydrolipoyl dehydrogenase"/>
    <property type="match status" value="1"/>
</dbReference>
<sequence>MSEKIKIVIVGGGVGGYPAAIRAARMGAEVTLIERADLGGTCLNRGCIPTKALLQAGNVIETMKESELYGIKCKGYELDFGAAMARKDAVVSQLCNGVKSLLGAKKVKVIKGTASFVDARTLQIAETGEKVQGDKIIIASGSIPSRIPIEGIDHPDVMDSDKVLEMKTLPKSVVIIGGGVIGVEFAQYLNSMGCAVTIIEMMPHLVFGVDKEIAELLQKLVVKSGVKVITGASVKSIANKKTENIVTYAAGDKTETVSGEKVILTVGRKPDFSLLNIEKIGVKTEKGAIVVNEYMETNVPNVYAVGDVIGGIMLAHLASAEGECAVQNALGHKEAMKYKAVPACIYTSPEVASVGLTEEKAKESYDVQVGRFPMRGVGKALVVNDVEGMVKIVVDKKYGEVLGVHIIGPHATDMIAEAVLGMNMEMTVEELAHTIHPHPTISEAVMEAALTLCGGAIHMP</sequence>
<evidence type="ECO:0000256" key="8">
    <source>
        <dbReference type="ARBA" id="ARBA00023027"/>
    </source>
</evidence>
<protein>
    <submittedName>
        <fullName evidence="13">Dihydrolipoamide dehydrogenase of acetoin dehydrogenase</fullName>
        <ecNumber evidence="13">1.8.1.4</ecNumber>
    </submittedName>
</protein>
<dbReference type="Gene3D" id="3.30.390.30">
    <property type="match status" value="1"/>
</dbReference>
<keyword evidence="9" id="KW-1015">Disulfide bond</keyword>
<dbReference type="Pfam" id="PF02852">
    <property type="entry name" value="Pyr_redox_dim"/>
    <property type="match status" value="1"/>
</dbReference>
<dbReference type="GO" id="GO:0004148">
    <property type="term" value="F:dihydrolipoyl dehydrogenase (NADH) activity"/>
    <property type="evidence" value="ECO:0007669"/>
    <property type="project" value="UniProtKB-EC"/>
</dbReference>
<dbReference type="PRINTS" id="PR00368">
    <property type="entry name" value="FADPNR"/>
</dbReference>
<evidence type="ECO:0000256" key="2">
    <source>
        <dbReference type="ARBA" id="ARBA00004496"/>
    </source>
</evidence>
<dbReference type="EMBL" id="LNQE01001814">
    <property type="protein sequence ID" value="KUG05405.1"/>
    <property type="molecule type" value="Genomic_DNA"/>
</dbReference>